<name>A0A8S5PYX4_9CAUD</name>
<proteinExistence type="predicted"/>
<sequence length="961" mass="109068">MKARIDKNIIPNDNLIELFVFNDIQPRLNEDLLKFTAGVLASSLSIAVVSAISAHNLMAIKSYMKKVVKLAIEGHGDKWNEVSYKSIVNDEKRNALMITYQMAKYAGIYDYGGKDSMPNSHISMPKIAGGSDKNFKKLLKKQTKWFGLKTVSDPLKNLSSIKPAKNKKPNEYFTDILEQYRNALKRVFGESEAKQITDAINGFKYGANKIADDFEKITGLKINDEDGWKKWQENKNNAPFIEKARRTRVDVIKELNQETNENLHDRLIAIFNQVIGNHDMADYTIFKDMNKAMDDLIAAYDRNLQEAITNNRSILDKKLKKDGLIALWGKYLNLLRTAKQQAIDEFNKSPEYTYLKDFLRGSMLELFAKLLPEVQKVTPQNQEDEKTDDKDDEEITPEEEKEEENPNAAFKVSYQYVGSAQGAASNESYIFQHLVNKLNEADEDESQEDIVNLVLNSTSDEPLGHIVTFISSVSENELKGQGSRMRKEVASNFGNKQVINVDELLDVIPYASFINEGSYDKTEWSQPINLKSSEIHEDLGYDDEQSPYLVSISCKMDEKHNLRKDSLIVDANWRKEVEENPEEETEETPEEEKPEEEENVQDSSDEETPTGEESSEETDELDFIVKVNEIEIDSVPDDIEKDESVRESELLVENAIMLENSDVYNVDTFSKSKDYKSVIIGATKKPVYSYNEFVQAFVDKEMKVFMMEAEETDEEGFIKKTNGKIKASSLEGFKYLYFIPRNEEKKTIVKHTNTFFAKAKVAILPEAEEIPQEEQKQLPTLVPKGELAPTGEFKIALSEKGVELKAFKICVVLLSSTKEFIESINDENVKAFKNNIDKIPYNRSDAFKVLSSADNHSVILINFGEDITAVKGIKFQKDFITFEAPGDSIFFKIYPVTVADGHLILHPELASQIGEYIFNPEGSKMNTNQKAIGSQKALPGQQQKALSGNTQKQIENKNGNI</sequence>
<feature type="compositionally biased region" description="Acidic residues" evidence="1">
    <location>
        <begin position="579"/>
        <end position="622"/>
    </location>
</feature>
<accession>A0A8S5PYX4</accession>
<evidence type="ECO:0000256" key="1">
    <source>
        <dbReference type="SAM" id="MobiDB-lite"/>
    </source>
</evidence>
<protein>
    <submittedName>
        <fullName evidence="3">Uncharacterized protein</fullName>
    </submittedName>
</protein>
<feature type="region of interest" description="Disordered" evidence="1">
    <location>
        <begin position="934"/>
        <end position="961"/>
    </location>
</feature>
<feature type="transmembrane region" description="Helical" evidence="2">
    <location>
        <begin position="35"/>
        <end position="59"/>
    </location>
</feature>
<feature type="region of interest" description="Disordered" evidence="1">
    <location>
        <begin position="377"/>
        <end position="408"/>
    </location>
</feature>
<keyword evidence="2" id="KW-0472">Membrane</keyword>
<dbReference type="EMBL" id="BK015533">
    <property type="protein sequence ID" value="DAE11508.1"/>
    <property type="molecule type" value="Genomic_DNA"/>
</dbReference>
<reference evidence="3" key="1">
    <citation type="journal article" date="2021" name="Proc. Natl. Acad. Sci. U.S.A.">
        <title>A Catalog of Tens of Thousands of Viruses from Human Metagenomes Reveals Hidden Associations with Chronic Diseases.</title>
        <authorList>
            <person name="Tisza M.J."/>
            <person name="Buck C.B."/>
        </authorList>
    </citation>
    <scope>NUCLEOTIDE SEQUENCE</scope>
    <source>
        <strain evidence="3">Ctgsk7</strain>
    </source>
</reference>
<organism evidence="3">
    <name type="scientific">Myoviridae sp. ctgsk7</name>
    <dbReference type="NCBI Taxonomy" id="2825151"/>
    <lineage>
        <taxon>Viruses</taxon>
        <taxon>Duplodnaviria</taxon>
        <taxon>Heunggongvirae</taxon>
        <taxon>Uroviricota</taxon>
        <taxon>Caudoviricetes</taxon>
    </lineage>
</organism>
<feature type="compositionally biased region" description="Polar residues" evidence="1">
    <location>
        <begin position="940"/>
        <end position="961"/>
    </location>
</feature>
<keyword evidence="2" id="KW-1133">Transmembrane helix</keyword>
<feature type="region of interest" description="Disordered" evidence="1">
    <location>
        <begin position="573"/>
        <end position="622"/>
    </location>
</feature>
<evidence type="ECO:0000313" key="3">
    <source>
        <dbReference type="EMBL" id="DAE11508.1"/>
    </source>
</evidence>
<feature type="compositionally biased region" description="Acidic residues" evidence="1">
    <location>
        <begin position="390"/>
        <end position="405"/>
    </location>
</feature>
<keyword evidence="2" id="KW-0812">Transmembrane</keyword>
<evidence type="ECO:0000256" key="2">
    <source>
        <dbReference type="SAM" id="Phobius"/>
    </source>
</evidence>